<reference evidence="12 13" key="1">
    <citation type="submission" date="2014-06" db="EMBL/GenBank/DDBJ databases">
        <authorList>
            <person name="Swart Estienne"/>
        </authorList>
    </citation>
    <scope>NUCLEOTIDE SEQUENCE [LARGE SCALE GENOMIC DNA]</scope>
    <source>
        <strain evidence="12 13">130c</strain>
    </source>
</reference>
<dbReference type="Gene3D" id="1.10.150.20">
    <property type="entry name" value="5' to 3' exonuclease, C-terminal subdomain"/>
    <property type="match status" value="1"/>
</dbReference>
<feature type="domain" description="ERCC4" evidence="11">
    <location>
        <begin position="652"/>
        <end position="734"/>
    </location>
</feature>
<dbReference type="GO" id="GO:1901255">
    <property type="term" value="P:nucleotide-excision repair involved in interstrand cross-link repair"/>
    <property type="evidence" value="ECO:0007669"/>
    <property type="project" value="TreeGrafter"/>
</dbReference>
<evidence type="ECO:0000256" key="2">
    <source>
        <dbReference type="ARBA" id="ARBA00010015"/>
    </source>
</evidence>
<evidence type="ECO:0000256" key="10">
    <source>
        <dbReference type="SAM" id="MobiDB-lite"/>
    </source>
</evidence>
<evidence type="ECO:0000256" key="8">
    <source>
        <dbReference type="ARBA" id="ARBA00023204"/>
    </source>
</evidence>
<keyword evidence="6" id="KW-0378">Hydrolase</keyword>
<keyword evidence="5" id="KW-0227">DNA damage</keyword>
<dbReference type="InterPro" id="IPR011335">
    <property type="entry name" value="Restrct_endonuc-II-like"/>
</dbReference>
<evidence type="ECO:0000256" key="4">
    <source>
        <dbReference type="ARBA" id="ARBA00022759"/>
    </source>
</evidence>
<evidence type="ECO:0000256" key="3">
    <source>
        <dbReference type="ARBA" id="ARBA00022722"/>
    </source>
</evidence>
<evidence type="ECO:0000256" key="6">
    <source>
        <dbReference type="ARBA" id="ARBA00022801"/>
    </source>
</evidence>
<accession>A0A078B028</accession>
<evidence type="ECO:0000259" key="11">
    <source>
        <dbReference type="SMART" id="SM00891"/>
    </source>
</evidence>
<name>A0A078B028_STYLE</name>
<dbReference type="OrthoDB" id="361020at2759"/>
<dbReference type="InterPro" id="IPR010994">
    <property type="entry name" value="RuvA_2-like"/>
</dbReference>
<dbReference type="GO" id="GO:0000110">
    <property type="term" value="C:nucleotide-excision repair factor 1 complex"/>
    <property type="evidence" value="ECO:0007669"/>
    <property type="project" value="TreeGrafter"/>
</dbReference>
<dbReference type="GO" id="GO:0003697">
    <property type="term" value="F:single-stranded DNA binding"/>
    <property type="evidence" value="ECO:0007669"/>
    <property type="project" value="TreeGrafter"/>
</dbReference>
<evidence type="ECO:0000256" key="7">
    <source>
        <dbReference type="ARBA" id="ARBA00023125"/>
    </source>
</evidence>
<protein>
    <submittedName>
        <fullName evidence="12">Dna repair endonuclease uvh1</fullName>
    </submittedName>
</protein>
<comment type="subcellular location">
    <subcellularLocation>
        <location evidence="1">Nucleus</location>
    </subcellularLocation>
</comment>
<dbReference type="AlphaFoldDB" id="A0A078B028"/>
<feature type="compositionally biased region" description="Basic residues" evidence="10">
    <location>
        <begin position="217"/>
        <end position="226"/>
    </location>
</feature>
<dbReference type="GO" id="GO:0003684">
    <property type="term" value="F:damaged DNA binding"/>
    <property type="evidence" value="ECO:0007669"/>
    <property type="project" value="TreeGrafter"/>
</dbReference>
<keyword evidence="9" id="KW-0539">Nucleus</keyword>
<dbReference type="FunFam" id="3.40.50.10130:FF:000002">
    <property type="entry name" value="DNA repair endonuclease XPF"/>
    <property type="match status" value="1"/>
</dbReference>
<dbReference type="Proteomes" id="UP000039865">
    <property type="component" value="Unassembled WGS sequence"/>
</dbReference>
<dbReference type="GO" id="GO:0000014">
    <property type="term" value="F:single-stranded DNA endodeoxyribonuclease activity"/>
    <property type="evidence" value="ECO:0007669"/>
    <property type="project" value="TreeGrafter"/>
</dbReference>
<sequence length="906" mass="105936">MYLKGGVFSVSYKAIVLDLLTKRLSPSIISGFIINDAHKVQENSCESFLTKILRKDNPDGAFIKCISDKPNSVAKGGGIHGLENLMKNLQVSNLLLYPRIRKSIKDSLDNAQQIQVIENNLKFTKKMEEMHSILIELLQACLDELKGQIKKLDNINGDPTDILDTNKALLRSFMGYFRDRLLKLAKERIYQVYLKLRTDSDQEEQEDNDAENESKNQRRPQNKKKKTNFESDYGRLIDRFGIWWNKFQEKAYKNIEDIRQYERDYDLKIEFEQSPKMQSLVKILEDAESLFKKSPEYLPYSLYSIKRLHLNSKKNSKKKKLEDDGAFGKEADEQLKEKENMRQANNKNIVIAVKSLKTQMDIQKYLIQYFVKSDNGNGYYEEKLRYLLSSHKESYKRDGLMSVQRKCNPALIETFFVNKLSLHLEQKYEWQFQKFRKYTESNNNYNRDSKKRYRNEISGGDIKDYNIAQNIDYKNASVTQDVIQEIEESQYKIFNIINGYNIYVEVFPGNSEFEMALRRLKPSKVILYEPYLDFMRSLEIYNAERIKFTIQDGDIKLDKLEVNLMMFEESTELYQYMNNVEVEKKGFQKLIEIKSVSIKQYLCIQKLYIELKDFKLEQEAKQLERIDRLDNSRKGGYKNLSDATQSDIDKDIIAVDSREFSCTTPIYLHEKGFWLIPLVLTVGDYILSDEICIERKSVNTGDLFESFKSGRLLKQITNMTRFYKRPILLIEFDDSIPFKLTDAQQMDSTAGSEVNPANIISKISLLTLHFPNLQILWSKGPQHTADIFKELKKSQTGLQKDPDLQKISKIGRVGDLNSDNDLLDDNNEDDEFNRFMPTEFLKKLPGIDSNNIGMLTQKVKNMVELCQMDEEELKKIINPRNAKELKMFLTKKIEISKAMGDDHDDF</sequence>
<dbReference type="Pfam" id="PF02732">
    <property type="entry name" value="ERCC4"/>
    <property type="match status" value="1"/>
</dbReference>
<keyword evidence="7" id="KW-0238">DNA-binding</keyword>
<dbReference type="SUPFAM" id="SSF52980">
    <property type="entry name" value="Restriction endonuclease-like"/>
    <property type="match status" value="1"/>
</dbReference>
<dbReference type="CDD" id="cd20078">
    <property type="entry name" value="XPF_nuclease_XPF_euk"/>
    <property type="match status" value="1"/>
</dbReference>
<dbReference type="Gene3D" id="3.40.50.10130">
    <property type="match status" value="1"/>
</dbReference>
<dbReference type="EMBL" id="CCKQ01014597">
    <property type="protein sequence ID" value="CDW86383.1"/>
    <property type="molecule type" value="Genomic_DNA"/>
</dbReference>
<dbReference type="SMART" id="SM00891">
    <property type="entry name" value="ERCC4"/>
    <property type="match status" value="1"/>
</dbReference>
<proteinExistence type="inferred from homology"/>
<keyword evidence="13" id="KW-1185">Reference proteome</keyword>
<evidence type="ECO:0000256" key="9">
    <source>
        <dbReference type="ARBA" id="ARBA00023242"/>
    </source>
</evidence>
<comment type="similarity">
    <text evidence="2">Belongs to the XPF family.</text>
</comment>
<keyword evidence="3" id="KW-0540">Nuclease</keyword>
<evidence type="ECO:0000313" key="13">
    <source>
        <dbReference type="Proteomes" id="UP000039865"/>
    </source>
</evidence>
<dbReference type="InParanoid" id="A0A078B028"/>
<keyword evidence="4 12" id="KW-0255">Endonuclease</keyword>
<organism evidence="12 13">
    <name type="scientific">Stylonychia lemnae</name>
    <name type="common">Ciliate</name>
    <dbReference type="NCBI Taxonomy" id="5949"/>
    <lineage>
        <taxon>Eukaryota</taxon>
        <taxon>Sar</taxon>
        <taxon>Alveolata</taxon>
        <taxon>Ciliophora</taxon>
        <taxon>Intramacronucleata</taxon>
        <taxon>Spirotrichea</taxon>
        <taxon>Stichotrichia</taxon>
        <taxon>Sporadotrichida</taxon>
        <taxon>Oxytrichidae</taxon>
        <taxon>Stylonychinae</taxon>
        <taxon>Stylonychia</taxon>
    </lineage>
</organism>
<dbReference type="OMA" id="THILDIM"/>
<gene>
    <name evidence="12" type="primary">Contig17075.g18198</name>
    <name evidence="12" type="ORF">STYLEM_15477</name>
</gene>
<keyword evidence="8" id="KW-0234">DNA repair</keyword>
<dbReference type="InterPro" id="IPR047520">
    <property type="entry name" value="XPF_nuclease"/>
</dbReference>
<dbReference type="GO" id="GO:0000712">
    <property type="term" value="P:resolution of meiotic recombination intermediates"/>
    <property type="evidence" value="ECO:0007669"/>
    <property type="project" value="TreeGrafter"/>
</dbReference>
<dbReference type="GO" id="GO:0000724">
    <property type="term" value="P:double-strand break repair via homologous recombination"/>
    <property type="evidence" value="ECO:0007669"/>
    <property type="project" value="TreeGrafter"/>
</dbReference>
<dbReference type="PANTHER" id="PTHR10150:SF0">
    <property type="entry name" value="DNA REPAIR ENDONUCLEASE XPF"/>
    <property type="match status" value="1"/>
</dbReference>
<evidence type="ECO:0000256" key="5">
    <source>
        <dbReference type="ARBA" id="ARBA00022763"/>
    </source>
</evidence>
<feature type="region of interest" description="Disordered" evidence="10">
    <location>
        <begin position="201"/>
        <end position="227"/>
    </location>
</feature>
<dbReference type="InterPro" id="IPR006166">
    <property type="entry name" value="ERCC4_domain"/>
</dbReference>
<dbReference type="PANTHER" id="PTHR10150">
    <property type="entry name" value="DNA REPAIR ENDONUCLEASE XPF"/>
    <property type="match status" value="1"/>
</dbReference>
<feature type="compositionally biased region" description="Acidic residues" evidence="10">
    <location>
        <begin position="201"/>
        <end position="211"/>
    </location>
</feature>
<dbReference type="SUPFAM" id="SSF47781">
    <property type="entry name" value="RuvA domain 2-like"/>
    <property type="match status" value="1"/>
</dbReference>
<evidence type="ECO:0000313" key="12">
    <source>
        <dbReference type="EMBL" id="CDW86383.1"/>
    </source>
</evidence>
<evidence type="ECO:0000256" key="1">
    <source>
        <dbReference type="ARBA" id="ARBA00004123"/>
    </source>
</evidence>